<organism evidence="1 2">
    <name type="scientific">Maccoyibacter intestinihominis</name>
    <dbReference type="NCBI Taxonomy" id="3133499"/>
    <lineage>
        <taxon>Bacteria</taxon>
        <taxon>Bacillati</taxon>
        <taxon>Bacillota</taxon>
        <taxon>Clostridia</taxon>
        <taxon>Lachnospirales</taxon>
        <taxon>Lachnospiraceae</taxon>
        <taxon>Maccoyibacter</taxon>
    </lineage>
</organism>
<name>A0ABV1HAC3_9FIRM</name>
<dbReference type="EMBL" id="JBBMEX010000001">
    <property type="protein sequence ID" value="MEQ2556448.1"/>
    <property type="molecule type" value="Genomic_DNA"/>
</dbReference>
<keyword evidence="2" id="KW-1185">Reference proteome</keyword>
<dbReference type="Proteomes" id="UP001454489">
    <property type="component" value="Unassembled WGS sequence"/>
</dbReference>
<dbReference type="PROSITE" id="PS51257">
    <property type="entry name" value="PROKAR_LIPOPROTEIN"/>
    <property type="match status" value="1"/>
</dbReference>
<accession>A0ABV1HAC3</accession>
<comment type="caution">
    <text evidence="1">The sequence shown here is derived from an EMBL/GenBank/DDBJ whole genome shotgun (WGS) entry which is preliminary data.</text>
</comment>
<gene>
    <name evidence="1" type="ORF">WMO43_00950</name>
</gene>
<dbReference type="RefSeq" id="WP_353529409.1">
    <property type="nucleotide sequence ID" value="NZ_JBBMEX010000001.1"/>
</dbReference>
<evidence type="ECO:0000313" key="1">
    <source>
        <dbReference type="EMBL" id="MEQ2556448.1"/>
    </source>
</evidence>
<sequence>MKKQIVVCLAAAAVMMLVTGCGTKEDRTTLHIKDGGKVVENITEDFNQDNYDEKELKTFIEQQIEDYKKESGNSVKSGGFAVEEGKAYLTVKFDDTKTYSDFNDETLYQGSVVEAIADGYTFPEHFYPVKDGKLKKKATDKNIDGDDSYKVVITSESIDVAVSGKVAYVSGNNVKIKDEKTVSIRKENADDTSLTYIVYK</sequence>
<reference evidence="1 2" key="1">
    <citation type="submission" date="2024-03" db="EMBL/GenBank/DDBJ databases">
        <title>Human intestinal bacterial collection.</title>
        <authorList>
            <person name="Pauvert C."/>
            <person name="Hitch T.C.A."/>
            <person name="Clavel T."/>
        </authorList>
    </citation>
    <scope>NUCLEOTIDE SEQUENCE [LARGE SCALE GENOMIC DNA]</scope>
    <source>
        <strain evidence="1 2">CLA-AA-H185</strain>
    </source>
</reference>
<evidence type="ECO:0000313" key="2">
    <source>
        <dbReference type="Proteomes" id="UP001454489"/>
    </source>
</evidence>
<evidence type="ECO:0008006" key="3">
    <source>
        <dbReference type="Google" id="ProtNLM"/>
    </source>
</evidence>
<proteinExistence type="predicted"/>
<protein>
    <recommendedName>
        <fullName evidence="3">Lipoprotein</fullName>
    </recommendedName>
</protein>